<sequence length="186" mass="20814">MEWYMKTERLALRQFTSADVDLLVDLDSDVEVMRYLTGKPTPRETIAETVLPTLLATYDRHPGLGTWAAHERATGRFVGWFALEPGKPDEAELGYRLRRDAWGRGYATEGARALVDKGLTDLGLTRINAITMAVNAGSRQVMRNAGLRFVRLWHEHFDDPLPGTEHGEVEYAITRADALGEADRSG</sequence>
<organism evidence="2 3">
    <name type="scientific">Kribbella deserti</name>
    <dbReference type="NCBI Taxonomy" id="1926257"/>
    <lineage>
        <taxon>Bacteria</taxon>
        <taxon>Bacillati</taxon>
        <taxon>Actinomycetota</taxon>
        <taxon>Actinomycetes</taxon>
        <taxon>Propionibacteriales</taxon>
        <taxon>Kribbellaceae</taxon>
        <taxon>Kribbella</taxon>
    </lineage>
</organism>
<dbReference type="GO" id="GO:0016746">
    <property type="term" value="F:acyltransferase activity"/>
    <property type="evidence" value="ECO:0007669"/>
    <property type="project" value="UniProtKB-KW"/>
</dbReference>
<protein>
    <submittedName>
        <fullName evidence="2">GNAT family N-acetyltransferase</fullName>
        <ecNumber evidence="2">2.3.-.-</ecNumber>
    </submittedName>
</protein>
<dbReference type="Proteomes" id="UP001589890">
    <property type="component" value="Unassembled WGS sequence"/>
</dbReference>
<gene>
    <name evidence="2" type="ORF">ACFFGN_14910</name>
</gene>
<evidence type="ECO:0000313" key="3">
    <source>
        <dbReference type="Proteomes" id="UP001589890"/>
    </source>
</evidence>
<dbReference type="Gene3D" id="3.40.630.30">
    <property type="match status" value="1"/>
</dbReference>
<comment type="caution">
    <text evidence="2">The sequence shown here is derived from an EMBL/GenBank/DDBJ whole genome shotgun (WGS) entry which is preliminary data.</text>
</comment>
<name>A0ABV6QMH6_9ACTN</name>
<accession>A0ABV6QMH6</accession>
<proteinExistence type="predicted"/>
<keyword evidence="2" id="KW-0012">Acyltransferase</keyword>
<dbReference type="EC" id="2.3.-.-" evidence="2"/>
<keyword evidence="2" id="KW-0808">Transferase</keyword>
<dbReference type="SUPFAM" id="SSF55729">
    <property type="entry name" value="Acyl-CoA N-acyltransferases (Nat)"/>
    <property type="match status" value="1"/>
</dbReference>
<dbReference type="InterPro" id="IPR051531">
    <property type="entry name" value="N-acetyltransferase"/>
</dbReference>
<feature type="domain" description="N-acetyltransferase" evidence="1">
    <location>
        <begin position="10"/>
        <end position="176"/>
    </location>
</feature>
<dbReference type="RefSeq" id="WP_380047709.1">
    <property type="nucleotide sequence ID" value="NZ_JBHLTC010000018.1"/>
</dbReference>
<keyword evidence="3" id="KW-1185">Reference proteome</keyword>
<dbReference type="EMBL" id="JBHLTC010000018">
    <property type="protein sequence ID" value="MFC0625368.1"/>
    <property type="molecule type" value="Genomic_DNA"/>
</dbReference>
<evidence type="ECO:0000313" key="2">
    <source>
        <dbReference type="EMBL" id="MFC0625368.1"/>
    </source>
</evidence>
<dbReference type="PROSITE" id="PS51186">
    <property type="entry name" value="GNAT"/>
    <property type="match status" value="1"/>
</dbReference>
<dbReference type="PANTHER" id="PTHR43792">
    <property type="entry name" value="GNAT FAMILY, PUTATIVE (AFU_ORTHOLOGUE AFUA_3G00765)-RELATED-RELATED"/>
    <property type="match status" value="1"/>
</dbReference>
<dbReference type="InterPro" id="IPR016181">
    <property type="entry name" value="Acyl_CoA_acyltransferase"/>
</dbReference>
<dbReference type="InterPro" id="IPR000182">
    <property type="entry name" value="GNAT_dom"/>
</dbReference>
<dbReference type="PANTHER" id="PTHR43792:SF16">
    <property type="entry name" value="N-ACETYLTRANSFERASE DOMAIN-CONTAINING PROTEIN"/>
    <property type="match status" value="1"/>
</dbReference>
<evidence type="ECO:0000259" key="1">
    <source>
        <dbReference type="PROSITE" id="PS51186"/>
    </source>
</evidence>
<dbReference type="Pfam" id="PF13302">
    <property type="entry name" value="Acetyltransf_3"/>
    <property type="match status" value="1"/>
</dbReference>
<reference evidence="2 3" key="1">
    <citation type="submission" date="2024-09" db="EMBL/GenBank/DDBJ databases">
        <authorList>
            <person name="Sun Q."/>
            <person name="Mori K."/>
        </authorList>
    </citation>
    <scope>NUCLEOTIDE SEQUENCE [LARGE SCALE GENOMIC DNA]</scope>
    <source>
        <strain evidence="2 3">CGMCC 1.15906</strain>
    </source>
</reference>